<keyword evidence="1" id="KW-0732">Signal</keyword>
<sequence>MIVMIVMVVIIVMCQEIIHIEVDVPRIEATVLVVEVVEDLLETILQDIKIIILLIIEEVIVPLNIEEVTVLMNIKETTIYSIIK</sequence>
<protein>
    <submittedName>
        <fullName evidence="2">Uncharacterized protein</fullName>
    </submittedName>
</protein>
<comment type="caution">
    <text evidence="2">The sequence shown here is derived from an EMBL/GenBank/DDBJ whole genome shotgun (WGS) entry which is preliminary data.</text>
</comment>
<accession>A0A397VAI6</accession>
<reference evidence="2 3" key="1">
    <citation type="submission" date="2018-06" db="EMBL/GenBank/DDBJ databases">
        <title>Comparative genomics reveals the genomic features of Rhizophagus irregularis, R. cerebriforme, R. diaphanum and Gigaspora rosea, and their symbiotic lifestyle signature.</title>
        <authorList>
            <person name="Morin E."/>
            <person name="San Clemente H."/>
            <person name="Chen E.C.H."/>
            <person name="De La Providencia I."/>
            <person name="Hainaut M."/>
            <person name="Kuo A."/>
            <person name="Kohler A."/>
            <person name="Murat C."/>
            <person name="Tang N."/>
            <person name="Roy S."/>
            <person name="Loubradou J."/>
            <person name="Henrissat B."/>
            <person name="Grigoriev I.V."/>
            <person name="Corradi N."/>
            <person name="Roux C."/>
            <person name="Martin F.M."/>
        </authorList>
    </citation>
    <scope>NUCLEOTIDE SEQUENCE [LARGE SCALE GENOMIC DNA]</scope>
    <source>
        <strain evidence="2 3">DAOM 194757</strain>
    </source>
</reference>
<organism evidence="2 3">
    <name type="scientific">Gigaspora rosea</name>
    <dbReference type="NCBI Taxonomy" id="44941"/>
    <lineage>
        <taxon>Eukaryota</taxon>
        <taxon>Fungi</taxon>
        <taxon>Fungi incertae sedis</taxon>
        <taxon>Mucoromycota</taxon>
        <taxon>Glomeromycotina</taxon>
        <taxon>Glomeromycetes</taxon>
        <taxon>Diversisporales</taxon>
        <taxon>Gigasporaceae</taxon>
        <taxon>Gigaspora</taxon>
    </lineage>
</organism>
<gene>
    <name evidence="2" type="ORF">C2G38_2091333</name>
</gene>
<feature type="signal peptide" evidence="1">
    <location>
        <begin position="1"/>
        <end position="19"/>
    </location>
</feature>
<evidence type="ECO:0000313" key="3">
    <source>
        <dbReference type="Proteomes" id="UP000266673"/>
    </source>
</evidence>
<proteinExistence type="predicted"/>
<evidence type="ECO:0000313" key="2">
    <source>
        <dbReference type="EMBL" id="RIB16296.1"/>
    </source>
</evidence>
<keyword evidence="3" id="KW-1185">Reference proteome</keyword>
<dbReference type="Proteomes" id="UP000266673">
    <property type="component" value="Unassembled WGS sequence"/>
</dbReference>
<name>A0A397VAI6_9GLOM</name>
<evidence type="ECO:0000256" key="1">
    <source>
        <dbReference type="SAM" id="SignalP"/>
    </source>
</evidence>
<dbReference type="EMBL" id="QKWP01000687">
    <property type="protein sequence ID" value="RIB16296.1"/>
    <property type="molecule type" value="Genomic_DNA"/>
</dbReference>
<dbReference type="AlphaFoldDB" id="A0A397VAI6"/>
<feature type="chain" id="PRO_5017262350" evidence="1">
    <location>
        <begin position="20"/>
        <end position="84"/>
    </location>
</feature>